<feature type="region of interest" description="Disordered" evidence="1">
    <location>
        <begin position="22"/>
        <end position="45"/>
    </location>
</feature>
<dbReference type="EMBL" id="JACXVP010000008">
    <property type="protein sequence ID" value="KAG5590318.1"/>
    <property type="molecule type" value="Genomic_DNA"/>
</dbReference>
<keyword evidence="3" id="KW-1185">Reference proteome</keyword>
<organism evidence="2 3">
    <name type="scientific">Solanum commersonii</name>
    <name type="common">Commerson's wild potato</name>
    <name type="synonym">Commerson's nightshade</name>
    <dbReference type="NCBI Taxonomy" id="4109"/>
    <lineage>
        <taxon>Eukaryota</taxon>
        <taxon>Viridiplantae</taxon>
        <taxon>Streptophyta</taxon>
        <taxon>Embryophyta</taxon>
        <taxon>Tracheophyta</taxon>
        <taxon>Spermatophyta</taxon>
        <taxon>Magnoliopsida</taxon>
        <taxon>eudicotyledons</taxon>
        <taxon>Gunneridae</taxon>
        <taxon>Pentapetalae</taxon>
        <taxon>asterids</taxon>
        <taxon>lamiids</taxon>
        <taxon>Solanales</taxon>
        <taxon>Solanaceae</taxon>
        <taxon>Solanoideae</taxon>
        <taxon>Solaneae</taxon>
        <taxon>Solanum</taxon>
    </lineage>
</organism>
<protein>
    <submittedName>
        <fullName evidence="2">Uncharacterized protein</fullName>
    </submittedName>
</protein>
<accession>A0A9J5XTQ3</accession>
<name>A0A9J5XTQ3_SOLCO</name>
<comment type="caution">
    <text evidence="2">The sequence shown here is derived from an EMBL/GenBank/DDBJ whole genome shotgun (WGS) entry which is preliminary data.</text>
</comment>
<dbReference type="Proteomes" id="UP000824120">
    <property type="component" value="Chromosome 8"/>
</dbReference>
<gene>
    <name evidence="2" type="ORF">H5410_040832</name>
</gene>
<dbReference type="OrthoDB" id="1322469at2759"/>
<sequence>MFPPMVPRLFSPMPQHMVVGKTPRLTPPMPSTIMDSQIPSPLMDSVIPSPIIDSSMTLPMMTPPMYSPVSPTMTQQMKPSMDIPSIGVLTSMNNNRDSSVNLLDSPTIYGLLN</sequence>
<proteinExistence type="predicted"/>
<reference evidence="2 3" key="1">
    <citation type="submission" date="2020-09" db="EMBL/GenBank/DDBJ databases">
        <title>De no assembly of potato wild relative species, Solanum commersonii.</title>
        <authorList>
            <person name="Cho K."/>
        </authorList>
    </citation>
    <scope>NUCLEOTIDE SEQUENCE [LARGE SCALE GENOMIC DNA]</scope>
    <source>
        <strain evidence="2">LZ3.2</strain>
        <tissue evidence="2">Leaf</tissue>
    </source>
</reference>
<evidence type="ECO:0000313" key="2">
    <source>
        <dbReference type="EMBL" id="KAG5590318.1"/>
    </source>
</evidence>
<evidence type="ECO:0000256" key="1">
    <source>
        <dbReference type="SAM" id="MobiDB-lite"/>
    </source>
</evidence>
<dbReference type="AlphaFoldDB" id="A0A9J5XTQ3"/>
<evidence type="ECO:0000313" key="3">
    <source>
        <dbReference type="Proteomes" id="UP000824120"/>
    </source>
</evidence>